<evidence type="ECO:0000313" key="1">
    <source>
        <dbReference type="EMBL" id="KAI9173912.1"/>
    </source>
</evidence>
<organism evidence="1 2">
    <name type="scientific">Acer negundo</name>
    <name type="common">Box elder</name>
    <dbReference type="NCBI Taxonomy" id="4023"/>
    <lineage>
        <taxon>Eukaryota</taxon>
        <taxon>Viridiplantae</taxon>
        <taxon>Streptophyta</taxon>
        <taxon>Embryophyta</taxon>
        <taxon>Tracheophyta</taxon>
        <taxon>Spermatophyta</taxon>
        <taxon>Magnoliopsida</taxon>
        <taxon>eudicotyledons</taxon>
        <taxon>Gunneridae</taxon>
        <taxon>Pentapetalae</taxon>
        <taxon>rosids</taxon>
        <taxon>malvids</taxon>
        <taxon>Sapindales</taxon>
        <taxon>Sapindaceae</taxon>
        <taxon>Hippocastanoideae</taxon>
        <taxon>Acereae</taxon>
        <taxon>Acer</taxon>
    </lineage>
</organism>
<dbReference type="EMBL" id="JAJSOW010000103">
    <property type="protein sequence ID" value="KAI9173912.1"/>
    <property type="molecule type" value="Genomic_DNA"/>
</dbReference>
<accession>A0AAD5IPI0</accession>
<comment type="caution">
    <text evidence="1">The sequence shown here is derived from an EMBL/GenBank/DDBJ whole genome shotgun (WGS) entry which is preliminary data.</text>
</comment>
<keyword evidence="2" id="KW-1185">Reference proteome</keyword>
<protein>
    <submittedName>
        <fullName evidence="1">Uncharacterized protein</fullName>
    </submittedName>
</protein>
<proteinExistence type="predicted"/>
<reference evidence="1" key="1">
    <citation type="journal article" date="2022" name="Plant J.">
        <title>Strategies of tolerance reflected in two North American maple genomes.</title>
        <authorList>
            <person name="McEvoy S.L."/>
            <person name="Sezen U.U."/>
            <person name="Trouern-Trend A."/>
            <person name="McMahon S.M."/>
            <person name="Schaberg P.G."/>
            <person name="Yang J."/>
            <person name="Wegrzyn J.L."/>
            <person name="Swenson N.G."/>
        </authorList>
    </citation>
    <scope>NUCLEOTIDE SEQUENCE</scope>
    <source>
        <strain evidence="1">91603</strain>
    </source>
</reference>
<reference evidence="1" key="2">
    <citation type="submission" date="2023-02" db="EMBL/GenBank/DDBJ databases">
        <authorList>
            <person name="Swenson N.G."/>
            <person name="Wegrzyn J.L."/>
            <person name="Mcevoy S.L."/>
        </authorList>
    </citation>
    <scope>NUCLEOTIDE SEQUENCE</scope>
    <source>
        <strain evidence="1">91603</strain>
        <tissue evidence="1">Leaf</tissue>
    </source>
</reference>
<sequence length="70" mass="8215">MVEVKFQLLNLDYEKVRGVKKGTSISYWLWEYKRCRMEVGTVLDGQKYFGVLKGGIGNLEIEARLFFTYV</sequence>
<dbReference type="AlphaFoldDB" id="A0AAD5IPI0"/>
<dbReference type="Proteomes" id="UP001064489">
    <property type="component" value="Chromosome 8"/>
</dbReference>
<gene>
    <name evidence="1" type="ORF">LWI28_008601</name>
</gene>
<evidence type="ECO:0000313" key="2">
    <source>
        <dbReference type="Proteomes" id="UP001064489"/>
    </source>
</evidence>
<name>A0AAD5IPI0_ACENE</name>